<organism evidence="2 3">
    <name type="scientific">Salinomyces thailandicus</name>
    <dbReference type="NCBI Taxonomy" id="706561"/>
    <lineage>
        <taxon>Eukaryota</taxon>
        <taxon>Fungi</taxon>
        <taxon>Dikarya</taxon>
        <taxon>Ascomycota</taxon>
        <taxon>Pezizomycotina</taxon>
        <taxon>Dothideomycetes</taxon>
        <taxon>Dothideomycetidae</taxon>
        <taxon>Mycosphaerellales</taxon>
        <taxon>Teratosphaeriaceae</taxon>
        <taxon>Salinomyces</taxon>
    </lineage>
</organism>
<evidence type="ECO:0000313" key="3">
    <source>
        <dbReference type="Proteomes" id="UP000308549"/>
    </source>
</evidence>
<dbReference type="AlphaFoldDB" id="A0A4U0UI11"/>
<keyword evidence="3" id="KW-1185">Reference proteome</keyword>
<dbReference type="Proteomes" id="UP000308549">
    <property type="component" value="Unassembled WGS sequence"/>
</dbReference>
<accession>A0A4U0UI11</accession>
<reference evidence="2 3" key="1">
    <citation type="submission" date="2017-03" db="EMBL/GenBank/DDBJ databases">
        <title>Genomes of endolithic fungi from Antarctica.</title>
        <authorList>
            <person name="Coleine C."/>
            <person name="Masonjones S."/>
            <person name="Stajich J.E."/>
        </authorList>
    </citation>
    <scope>NUCLEOTIDE SEQUENCE [LARGE SCALE GENOMIC DNA]</scope>
    <source>
        <strain evidence="2 3">CCFEE 6315</strain>
    </source>
</reference>
<comment type="caution">
    <text evidence="2">The sequence shown here is derived from an EMBL/GenBank/DDBJ whole genome shotgun (WGS) entry which is preliminary data.</text>
</comment>
<name>A0A4U0UI11_9PEZI</name>
<sequence>MSKHPSLHRQQFEDWVETPGYTYLEEYQPTTQQLQQHAASVAANNQAETKEQEREEDSSELAEEQPHEMISSSESSYALSSSSPSENPRSSTYVLRGSTQAARKSLIVKLLIPSEKLRALRDR</sequence>
<protein>
    <submittedName>
        <fullName evidence="2">Uncharacterized protein</fullName>
    </submittedName>
</protein>
<feature type="compositionally biased region" description="Polar residues" evidence="1">
    <location>
        <begin position="28"/>
        <end position="47"/>
    </location>
</feature>
<gene>
    <name evidence="2" type="ORF">B0A50_00205</name>
</gene>
<evidence type="ECO:0000313" key="2">
    <source>
        <dbReference type="EMBL" id="TKA34225.1"/>
    </source>
</evidence>
<dbReference type="EMBL" id="NAJL01000001">
    <property type="protein sequence ID" value="TKA34225.1"/>
    <property type="molecule type" value="Genomic_DNA"/>
</dbReference>
<evidence type="ECO:0000256" key="1">
    <source>
        <dbReference type="SAM" id="MobiDB-lite"/>
    </source>
</evidence>
<feature type="compositionally biased region" description="Acidic residues" evidence="1">
    <location>
        <begin position="54"/>
        <end position="63"/>
    </location>
</feature>
<feature type="region of interest" description="Disordered" evidence="1">
    <location>
        <begin position="27"/>
        <end position="96"/>
    </location>
</feature>
<feature type="compositionally biased region" description="Low complexity" evidence="1">
    <location>
        <begin position="71"/>
        <end position="91"/>
    </location>
</feature>
<proteinExistence type="predicted"/>